<reference evidence="1 2" key="1">
    <citation type="submission" date="2019-03" db="EMBL/GenBank/DDBJ databases">
        <title>Deep-cultivation of Planctomycetes and their phenomic and genomic characterization uncovers novel biology.</title>
        <authorList>
            <person name="Wiegand S."/>
            <person name="Jogler M."/>
            <person name="Boedeker C."/>
            <person name="Pinto D."/>
            <person name="Vollmers J."/>
            <person name="Rivas-Marin E."/>
            <person name="Kohn T."/>
            <person name="Peeters S.H."/>
            <person name="Heuer A."/>
            <person name="Rast P."/>
            <person name="Oberbeckmann S."/>
            <person name="Bunk B."/>
            <person name="Jeske O."/>
            <person name="Meyerdierks A."/>
            <person name="Storesund J.E."/>
            <person name="Kallscheuer N."/>
            <person name="Luecker S."/>
            <person name="Lage O.M."/>
            <person name="Pohl T."/>
            <person name="Merkel B.J."/>
            <person name="Hornburger P."/>
            <person name="Mueller R.-W."/>
            <person name="Bruemmer F."/>
            <person name="Labrenz M."/>
            <person name="Spormann A.M."/>
            <person name="Op den Camp H."/>
            <person name="Overmann J."/>
            <person name="Amann R."/>
            <person name="Jetten M.S.M."/>
            <person name="Mascher T."/>
            <person name="Medema M.H."/>
            <person name="Devos D.P."/>
            <person name="Kaster A.-K."/>
            <person name="Ovreas L."/>
            <person name="Rohde M."/>
            <person name="Galperin M.Y."/>
            <person name="Jogler C."/>
        </authorList>
    </citation>
    <scope>NUCLEOTIDE SEQUENCE [LARGE SCALE GENOMIC DNA]</scope>
    <source>
        <strain evidence="1 2">Enr17</strain>
    </source>
</reference>
<proteinExistence type="predicted"/>
<evidence type="ECO:0000313" key="1">
    <source>
        <dbReference type="EMBL" id="QDV52238.1"/>
    </source>
</evidence>
<protein>
    <submittedName>
        <fullName evidence="1">Uncharacterized protein</fullName>
    </submittedName>
</protein>
<gene>
    <name evidence="1" type="ORF">Enr17x_42980</name>
</gene>
<dbReference type="EMBL" id="CP037452">
    <property type="protein sequence ID" value="QDV52238.1"/>
    <property type="molecule type" value="Genomic_DNA"/>
</dbReference>
<name>A0A518IGM1_9PLAN</name>
<dbReference type="AlphaFoldDB" id="A0A518IGM1"/>
<accession>A0A518IGM1</accession>
<dbReference type="Proteomes" id="UP000318313">
    <property type="component" value="Chromosome"/>
</dbReference>
<organism evidence="1 2">
    <name type="scientific">Gimesia fumaroli</name>
    <dbReference type="NCBI Taxonomy" id="2527976"/>
    <lineage>
        <taxon>Bacteria</taxon>
        <taxon>Pseudomonadati</taxon>
        <taxon>Planctomycetota</taxon>
        <taxon>Planctomycetia</taxon>
        <taxon>Planctomycetales</taxon>
        <taxon>Planctomycetaceae</taxon>
        <taxon>Gimesia</taxon>
    </lineage>
</organism>
<dbReference type="KEGG" id="gfm:Enr17x_42980"/>
<sequence length="156" mass="16917">MGVLVLAGSHIGLLLLFLLEGVSHLMGCYLAIGFVRCECGLFSAGARGSQGGCVNCFWERQLNAVRSFTKFLGTLTMRLRKPSIAGVCLSSGFENRSETSGFDSVLVALLRDVSVNLLVSLVRATLSPHQHGERQVEVKFILFNVAGDGDGINRWR</sequence>
<keyword evidence="2" id="KW-1185">Reference proteome</keyword>
<evidence type="ECO:0000313" key="2">
    <source>
        <dbReference type="Proteomes" id="UP000318313"/>
    </source>
</evidence>